<dbReference type="STRING" id="1073328.SAMN05216294_1933"/>
<sequence>MPREILKFHFYSLKFTAYSKLESEYSSTTILKDVITFLTNELHKGQGYLIDKHRNRENESPRELFMTSAVFMPKERRIRCTLALLRSGRVPKIKPADEFKLVPIKTLGSIAEETHFFIDYSRNYGVVCIEYNHYGPRMSDVEYYLRNVARDKLKLSKALDVNLYMSNTIDKTLENLQNVLNMQIKIQPSKIAQMDNDIKGQYFTGINTIGNRLKPNYIRVETYFQTPGGNITSKELNKEANSMVKTLLGKFKARPFNIDCFEDFVIKYEDKEGNEELFNLLREKKELEYDVEMSTLKKKRNWYELIEEDFNEFMVKFN</sequence>
<evidence type="ECO:0000313" key="2">
    <source>
        <dbReference type="Proteomes" id="UP000199592"/>
    </source>
</evidence>
<dbReference type="AlphaFoldDB" id="A0A1H2RCC1"/>
<gene>
    <name evidence="1" type="ORF">SAMN04487892_0583</name>
</gene>
<reference evidence="2" key="1">
    <citation type="submission" date="2016-10" db="EMBL/GenBank/DDBJ databases">
        <authorList>
            <person name="Varghese N."/>
            <person name="Submissions S."/>
        </authorList>
    </citation>
    <scope>NUCLEOTIDE SEQUENCE [LARGE SCALE GENOMIC DNA]</scope>
    <source>
        <strain evidence="2">DSM 25030</strain>
    </source>
</reference>
<organism evidence="1 2">
    <name type="scientific">Flagellimonas zhangzhouensis</name>
    <dbReference type="NCBI Taxonomy" id="1073328"/>
    <lineage>
        <taxon>Bacteria</taxon>
        <taxon>Pseudomonadati</taxon>
        <taxon>Bacteroidota</taxon>
        <taxon>Flavobacteriia</taxon>
        <taxon>Flavobacteriales</taxon>
        <taxon>Flavobacteriaceae</taxon>
        <taxon>Flagellimonas</taxon>
    </lineage>
</organism>
<dbReference type="Proteomes" id="UP000199592">
    <property type="component" value="Unassembled WGS sequence"/>
</dbReference>
<proteinExistence type="predicted"/>
<protein>
    <submittedName>
        <fullName evidence="1">Uncharacterized protein</fullName>
    </submittedName>
</protein>
<name>A0A1H2RCC1_9FLAO</name>
<evidence type="ECO:0000313" key="1">
    <source>
        <dbReference type="EMBL" id="SDW17082.1"/>
    </source>
</evidence>
<accession>A0A1H2RCC1</accession>
<dbReference type="RefSeq" id="WP_090294802.1">
    <property type="nucleotide sequence ID" value="NZ_FNKI01000002.1"/>
</dbReference>
<dbReference type="EMBL" id="FNMY01000001">
    <property type="protein sequence ID" value="SDW17082.1"/>
    <property type="molecule type" value="Genomic_DNA"/>
</dbReference>
<dbReference type="OrthoDB" id="796579at2"/>
<keyword evidence="2" id="KW-1185">Reference proteome</keyword>